<organism evidence="7 8">
    <name type="scientific">Salmo trutta</name>
    <name type="common">Brown trout</name>
    <dbReference type="NCBI Taxonomy" id="8032"/>
    <lineage>
        <taxon>Eukaryota</taxon>
        <taxon>Metazoa</taxon>
        <taxon>Chordata</taxon>
        <taxon>Craniata</taxon>
        <taxon>Vertebrata</taxon>
        <taxon>Euteleostomi</taxon>
        <taxon>Actinopterygii</taxon>
        <taxon>Neopterygii</taxon>
        <taxon>Teleostei</taxon>
        <taxon>Protacanthopterygii</taxon>
        <taxon>Salmoniformes</taxon>
        <taxon>Salmonidae</taxon>
        <taxon>Salmoninae</taxon>
        <taxon>Salmo</taxon>
    </lineage>
</organism>
<sequence length="296" mass="34780">MEETYLLNYPGVKKKILAGGKGPMPHFPPGTKLVFHFQTLLDNFERTVIDDSRKAKAKVPMEIFVGKMFKMEVWETLLTSMRIGEVSEFWCDAVVGDPFSYKRESWIMDKDEKMKEVPSLHLQGNALVRQGHFREAAKKYQEAVVLLRIVLSKEMPGDEDYIAVDRLITPLVLNYCQCMLELEEYYEVLEHTSDLIHKHKDCVKAYYKRAKAHAAVWNEKEAKRDFNMVAHLDITLAPLVHKELRFLADRLKEKYWEEKEKYWNCLEQEEKEGKKEEEEKEDEEGKKEKDGERGVL</sequence>
<dbReference type="InterPro" id="IPR046357">
    <property type="entry name" value="PPIase_dom_sf"/>
</dbReference>
<evidence type="ECO:0000313" key="7">
    <source>
        <dbReference type="Ensembl" id="ENSSTUP00000066712.1"/>
    </source>
</evidence>
<evidence type="ECO:0000256" key="5">
    <source>
        <dbReference type="SAM" id="MobiDB-lite"/>
    </source>
</evidence>
<dbReference type="FunFam" id="1.25.40.10:FF:000052">
    <property type="entry name" value="Aryl-hydrocarbon-interacting protein-like 1"/>
    <property type="match status" value="1"/>
</dbReference>
<evidence type="ECO:0000256" key="4">
    <source>
        <dbReference type="ARBA" id="ARBA00022803"/>
    </source>
</evidence>
<evidence type="ECO:0000313" key="8">
    <source>
        <dbReference type="Proteomes" id="UP000472277"/>
    </source>
</evidence>
<feature type="region of interest" description="Disordered" evidence="5">
    <location>
        <begin position="269"/>
        <end position="296"/>
    </location>
</feature>
<keyword evidence="2" id="KW-0963">Cytoplasm</keyword>
<dbReference type="InterPro" id="IPR056277">
    <property type="entry name" value="PPIase_AIP"/>
</dbReference>
<dbReference type="SUPFAM" id="SSF54534">
    <property type="entry name" value="FKBP-like"/>
    <property type="match status" value="1"/>
</dbReference>
<reference evidence="7" key="2">
    <citation type="submission" date="2025-09" db="UniProtKB">
        <authorList>
            <consortium name="Ensembl"/>
        </authorList>
    </citation>
    <scope>IDENTIFICATION</scope>
</reference>
<dbReference type="InterPro" id="IPR039663">
    <property type="entry name" value="AIP/AIPL1/TTC9"/>
</dbReference>
<dbReference type="GO" id="GO:0003755">
    <property type="term" value="F:peptidyl-prolyl cis-trans isomerase activity"/>
    <property type="evidence" value="ECO:0007669"/>
    <property type="project" value="InterPro"/>
</dbReference>
<keyword evidence="8" id="KW-1185">Reference proteome</keyword>
<reference evidence="7" key="1">
    <citation type="submission" date="2025-08" db="UniProtKB">
        <authorList>
            <consortium name="Ensembl"/>
        </authorList>
    </citation>
    <scope>IDENTIFICATION</scope>
</reference>
<dbReference type="GeneTree" id="ENSGT00390000001289"/>
<dbReference type="Gene3D" id="3.10.50.40">
    <property type="match status" value="1"/>
</dbReference>
<dbReference type="Pfam" id="PF23322">
    <property type="entry name" value="PPIase_AIP"/>
    <property type="match status" value="1"/>
</dbReference>
<dbReference type="InterPro" id="IPR011990">
    <property type="entry name" value="TPR-like_helical_dom_sf"/>
</dbReference>
<dbReference type="Gene3D" id="1.25.40.10">
    <property type="entry name" value="Tetratricopeptide repeat domain"/>
    <property type="match status" value="1"/>
</dbReference>
<evidence type="ECO:0000256" key="1">
    <source>
        <dbReference type="ARBA" id="ARBA00004496"/>
    </source>
</evidence>
<keyword evidence="3" id="KW-0677">Repeat</keyword>
<dbReference type="Ensembl" id="ENSSTUT00000070736.1">
    <property type="protein sequence ID" value="ENSSTUP00000066712.1"/>
    <property type="gene ID" value="ENSSTUG00000029013.1"/>
</dbReference>
<gene>
    <name evidence="7" type="primary">LOC115173097</name>
</gene>
<dbReference type="SUPFAM" id="SSF48452">
    <property type="entry name" value="TPR-like"/>
    <property type="match status" value="1"/>
</dbReference>
<dbReference type="PANTHER" id="PTHR11242">
    <property type="entry name" value="ARYL HYDROCARBON RECEPTOR INTERACTING PROTEIN RELATED"/>
    <property type="match status" value="1"/>
</dbReference>
<evidence type="ECO:0000256" key="2">
    <source>
        <dbReference type="ARBA" id="ARBA00022490"/>
    </source>
</evidence>
<dbReference type="Proteomes" id="UP000472277">
    <property type="component" value="Chromosome 3"/>
</dbReference>
<dbReference type="GO" id="GO:0005737">
    <property type="term" value="C:cytoplasm"/>
    <property type="evidence" value="ECO:0007669"/>
    <property type="project" value="UniProtKB-SubCell"/>
</dbReference>
<proteinExistence type="predicted"/>
<dbReference type="AlphaFoldDB" id="A0A674B6T4"/>
<evidence type="ECO:0000256" key="3">
    <source>
        <dbReference type="ARBA" id="ARBA00022737"/>
    </source>
</evidence>
<accession>A0A674B6T4</accession>
<feature type="domain" description="AIP/AIPL N-terminal FKBP-type PPIase" evidence="6">
    <location>
        <begin position="26"/>
        <end position="91"/>
    </location>
</feature>
<dbReference type="PANTHER" id="PTHR11242:SF1">
    <property type="entry name" value="PPIASE FKBP-TYPE DOMAIN-CONTAINING PROTEIN"/>
    <property type="match status" value="1"/>
</dbReference>
<name>A0A674B6T4_SALTR</name>
<protein>
    <submittedName>
        <fullName evidence="7">Gelsolin-related protein of 125 kDa-like</fullName>
    </submittedName>
</protein>
<feature type="compositionally biased region" description="Basic and acidic residues" evidence="5">
    <location>
        <begin position="271"/>
        <end position="296"/>
    </location>
</feature>
<keyword evidence="4" id="KW-0802">TPR repeat</keyword>
<evidence type="ECO:0000259" key="6">
    <source>
        <dbReference type="Pfam" id="PF23322"/>
    </source>
</evidence>
<comment type="subcellular location">
    <subcellularLocation>
        <location evidence="1">Cytoplasm</location>
    </subcellularLocation>
</comment>